<dbReference type="Pfam" id="PF13343">
    <property type="entry name" value="SBP_bac_6"/>
    <property type="match status" value="1"/>
</dbReference>
<sequence length="332" mass="35187">MTHLIDRRTVLAGLAGMAAAPAFAQSASGTVVLYTSNNAQSVDAVLGVAKEKQPNLKISTITGGSGQLLRRIEAEAAKPQADIFWSSSANTLGGFKQFYEPYASPEAATIPAALRHPENLWTASNIQLVVAMVNKNQLGGKPAPKTWKDLVDPAFKGKIIIADPTNSSTAFTILWGVDKLMGPEGLKALAANLTVSSAASTVLRAVGQGEYAVGLTFEGNAYAYVAGGQREISLLYPAEGTFSTPEFQVLVKGAPAGGAAKAAYDLMLSKEAQIALLENAFRRPSRSDIDVSKHVELPALDSVKVFAIDEDEAAAKRDEFLKRWQSYGTATK</sequence>
<feature type="signal peptide" evidence="2">
    <location>
        <begin position="1"/>
        <end position="24"/>
    </location>
</feature>
<dbReference type="EMBL" id="CP102774">
    <property type="protein sequence ID" value="UZF85137.1"/>
    <property type="molecule type" value="Genomic_DNA"/>
</dbReference>
<dbReference type="PANTHER" id="PTHR30006:SF2">
    <property type="entry name" value="ABC TRANSPORTER SUBSTRATE-BINDING PROTEIN"/>
    <property type="match status" value="1"/>
</dbReference>
<evidence type="ECO:0000256" key="1">
    <source>
        <dbReference type="ARBA" id="ARBA00022729"/>
    </source>
</evidence>
<dbReference type="InterPro" id="IPR026045">
    <property type="entry name" value="Ferric-bd"/>
</dbReference>
<dbReference type="PANTHER" id="PTHR30006">
    <property type="entry name" value="THIAMINE-BINDING PERIPLASMIC PROTEIN-RELATED"/>
    <property type="match status" value="1"/>
</dbReference>
<dbReference type="GO" id="GO:0030288">
    <property type="term" value="C:outer membrane-bounded periplasmic space"/>
    <property type="evidence" value="ECO:0007669"/>
    <property type="project" value="TreeGrafter"/>
</dbReference>
<accession>A0A9E8CIT2</accession>
<proteinExistence type="predicted"/>
<dbReference type="Gene3D" id="3.40.190.10">
    <property type="entry name" value="Periplasmic binding protein-like II"/>
    <property type="match status" value="2"/>
</dbReference>
<dbReference type="AlphaFoldDB" id="A0A9E8CIT2"/>
<organism evidence="3">
    <name type="scientific">Bosea sp. NBC_00436</name>
    <dbReference type="NCBI Taxonomy" id="2969620"/>
    <lineage>
        <taxon>Bacteria</taxon>
        <taxon>Pseudomonadati</taxon>
        <taxon>Pseudomonadota</taxon>
        <taxon>Alphaproteobacteria</taxon>
        <taxon>Hyphomicrobiales</taxon>
        <taxon>Boseaceae</taxon>
        <taxon>Bosea</taxon>
    </lineage>
</organism>
<name>A0A9E8CIT2_9HYPH</name>
<reference evidence="3" key="1">
    <citation type="submission" date="2022-08" db="EMBL/GenBank/DDBJ databases">
        <title>Complete Genome Sequences of 2 Bosea sp. soil isolates.</title>
        <authorList>
            <person name="Alvarez Arevalo M."/>
            <person name="Sterndorff E.B."/>
            <person name="Faurdal D."/>
            <person name="Joergensen T.S."/>
            <person name="Weber T."/>
        </authorList>
    </citation>
    <scope>NUCLEOTIDE SEQUENCE</scope>
    <source>
        <strain evidence="3">NBC_00436</strain>
    </source>
</reference>
<dbReference type="GO" id="GO:0030975">
    <property type="term" value="F:thiamine binding"/>
    <property type="evidence" value="ECO:0007669"/>
    <property type="project" value="TreeGrafter"/>
</dbReference>
<dbReference type="PIRSF" id="PIRSF002825">
    <property type="entry name" value="CfbpA"/>
    <property type="match status" value="1"/>
</dbReference>
<evidence type="ECO:0000256" key="2">
    <source>
        <dbReference type="SAM" id="SignalP"/>
    </source>
</evidence>
<gene>
    <name evidence="3" type="ORF">NWE54_14995</name>
</gene>
<protein>
    <submittedName>
        <fullName evidence="3">Extracellular solute-binding protein</fullName>
    </submittedName>
</protein>
<dbReference type="InterPro" id="IPR006311">
    <property type="entry name" value="TAT_signal"/>
</dbReference>
<dbReference type="GO" id="GO:0030976">
    <property type="term" value="F:thiamine pyrophosphate binding"/>
    <property type="evidence" value="ECO:0007669"/>
    <property type="project" value="TreeGrafter"/>
</dbReference>
<evidence type="ECO:0000313" key="3">
    <source>
        <dbReference type="EMBL" id="UZF85137.1"/>
    </source>
</evidence>
<feature type="chain" id="PRO_5039636563" evidence="2">
    <location>
        <begin position="25"/>
        <end position="332"/>
    </location>
</feature>
<dbReference type="PROSITE" id="PS51318">
    <property type="entry name" value="TAT"/>
    <property type="match status" value="1"/>
</dbReference>
<dbReference type="SUPFAM" id="SSF53850">
    <property type="entry name" value="Periplasmic binding protein-like II"/>
    <property type="match status" value="1"/>
</dbReference>
<dbReference type="GO" id="GO:0015888">
    <property type="term" value="P:thiamine transport"/>
    <property type="evidence" value="ECO:0007669"/>
    <property type="project" value="TreeGrafter"/>
</dbReference>
<keyword evidence="1 2" id="KW-0732">Signal</keyword>